<evidence type="ECO:0000313" key="3">
    <source>
        <dbReference type="EMBL" id="PJJ42283.1"/>
    </source>
</evidence>
<feature type="compositionally biased region" description="Low complexity" evidence="1">
    <location>
        <begin position="102"/>
        <end position="119"/>
    </location>
</feature>
<name>A0A2M9A9I3_9BACT</name>
<dbReference type="AlphaFoldDB" id="A0A2M9A9I3"/>
<evidence type="ECO:0000256" key="1">
    <source>
        <dbReference type="SAM" id="MobiDB-lite"/>
    </source>
</evidence>
<keyword evidence="4" id="KW-1185">Reference proteome</keyword>
<dbReference type="InterPro" id="IPR011871">
    <property type="entry name" value="Fib_succ_major"/>
</dbReference>
<proteinExistence type="predicted"/>
<sequence>MKKSFQRVIATLNLFQGKQSLTIFMLAAFFALWGCDDSSSASGDNNETSAVESSSSVRDSDSTEESSSSIDKKSSGNETKDKSSSSENKSSSSIKETKNSSDSKSSSSVKSDDSSSSLSICPPEKEGKTKMVAFTGVTYICTDGYWIEVSSSSAASSSSYFDMTNQFNSDIKYGTHTDSRDGVTYKTITIKYGYYGVDSLTFFAENLNFGKMVQSSEQQGDSTKYCYDNDPWYCEHGFGGLYSWNTVMKFPAACNNASIGSDDCPSNYDYPKGSLSKHDVFHKGICDEGWHVMHEGEWALLWERAGISSVASAHGSYVFVLKPTYFGLNKSGFSILPAGRFVPSEGGFSDLGEGARFWRPEQDEENSQKASFIYVPRLGDDFSLQRVAVKENAYSVRCVKDYKPEN</sequence>
<reference evidence="3 4" key="1">
    <citation type="submission" date="2017-11" db="EMBL/GenBank/DDBJ databases">
        <title>Animal gut microbial communities from fecal samples from Wisconsin, USA.</title>
        <authorList>
            <person name="Neumann A."/>
        </authorList>
    </citation>
    <scope>NUCLEOTIDE SEQUENCE [LARGE SCALE GENOMIC DNA]</scope>
    <source>
        <strain evidence="3 4">UWS3</strain>
    </source>
</reference>
<evidence type="ECO:0000259" key="2">
    <source>
        <dbReference type="Pfam" id="PF09603"/>
    </source>
</evidence>
<dbReference type="NCBIfam" id="TIGR02145">
    <property type="entry name" value="Fib_succ_major"/>
    <property type="match status" value="1"/>
</dbReference>
<dbReference type="Proteomes" id="UP000231134">
    <property type="component" value="Unassembled WGS sequence"/>
</dbReference>
<gene>
    <name evidence="3" type="ORF">BGX16_2307</name>
</gene>
<evidence type="ECO:0000313" key="4">
    <source>
        <dbReference type="Proteomes" id="UP000231134"/>
    </source>
</evidence>
<dbReference type="EMBL" id="PGEX01000001">
    <property type="protein sequence ID" value="PJJ42283.1"/>
    <property type="molecule type" value="Genomic_DNA"/>
</dbReference>
<accession>A0A2M9A9I3</accession>
<comment type="caution">
    <text evidence="3">The sequence shown here is derived from an EMBL/GenBank/DDBJ whole genome shotgun (WGS) entry which is preliminary data.</text>
</comment>
<feature type="region of interest" description="Disordered" evidence="1">
    <location>
        <begin position="40"/>
        <end position="122"/>
    </location>
</feature>
<feature type="compositionally biased region" description="Basic and acidic residues" evidence="1">
    <location>
        <begin position="70"/>
        <end position="84"/>
    </location>
</feature>
<dbReference type="OrthoDB" id="9791514at2"/>
<organism evidence="3 4">
    <name type="scientific">Hallerella succinigenes</name>
    <dbReference type="NCBI Taxonomy" id="1896222"/>
    <lineage>
        <taxon>Bacteria</taxon>
        <taxon>Pseudomonadati</taxon>
        <taxon>Fibrobacterota</taxon>
        <taxon>Fibrobacteria</taxon>
        <taxon>Fibrobacterales</taxon>
        <taxon>Fibrobacteraceae</taxon>
        <taxon>Hallerella</taxon>
    </lineage>
</organism>
<feature type="compositionally biased region" description="Low complexity" evidence="1">
    <location>
        <begin position="85"/>
        <end position="94"/>
    </location>
</feature>
<dbReference type="Pfam" id="PF09603">
    <property type="entry name" value="Fib_succ_major"/>
    <property type="match status" value="1"/>
</dbReference>
<protein>
    <submittedName>
        <fullName evidence="3">Uncharacterized protein (TIGR02145 family)</fullName>
    </submittedName>
</protein>
<feature type="domain" description="Fibrobacter succinogenes major paralogous" evidence="2">
    <location>
        <begin position="204"/>
        <end position="400"/>
    </location>
</feature>
<feature type="compositionally biased region" description="Low complexity" evidence="1">
    <location>
        <begin position="47"/>
        <end position="57"/>
    </location>
</feature>
<dbReference type="RefSeq" id="WP_157798013.1">
    <property type="nucleotide sequence ID" value="NZ_PGEX01000001.1"/>
</dbReference>